<evidence type="ECO:0000313" key="5">
    <source>
        <dbReference type="EMBL" id="PBL02201.1"/>
    </source>
</evidence>
<dbReference type="PANTHER" id="PTHR13107">
    <property type="entry name" value="N6-ADENOSINE-METHYLTRANSFERASE NON-CATALYTIC SUBUNIT"/>
    <property type="match status" value="1"/>
</dbReference>
<proteinExistence type="inferred from homology"/>
<dbReference type="STRING" id="47427.A0A2H3E780"/>
<keyword evidence="2" id="KW-0539">Nucleus</keyword>
<dbReference type="PROSITE" id="PS51143">
    <property type="entry name" value="MT_A70"/>
    <property type="match status" value="1"/>
</dbReference>
<feature type="region of interest" description="Disordered" evidence="4">
    <location>
        <begin position="52"/>
        <end position="82"/>
    </location>
</feature>
<keyword evidence="6" id="KW-1185">Reference proteome</keyword>
<dbReference type="InterPro" id="IPR045123">
    <property type="entry name" value="METTL14-like"/>
</dbReference>
<evidence type="ECO:0000256" key="4">
    <source>
        <dbReference type="SAM" id="MobiDB-lite"/>
    </source>
</evidence>
<dbReference type="EMBL" id="KZ293645">
    <property type="protein sequence ID" value="PBL02201.1"/>
    <property type="molecule type" value="Genomic_DNA"/>
</dbReference>
<dbReference type="OrthoDB" id="14833at2759"/>
<comment type="subcellular location">
    <subcellularLocation>
        <location evidence="1">Nucleus</location>
    </subcellularLocation>
</comment>
<feature type="region of interest" description="Disordered" evidence="4">
    <location>
        <begin position="390"/>
        <end position="412"/>
    </location>
</feature>
<evidence type="ECO:0000256" key="1">
    <source>
        <dbReference type="ARBA" id="ARBA00004123"/>
    </source>
</evidence>
<evidence type="ECO:0000313" key="6">
    <source>
        <dbReference type="Proteomes" id="UP000217790"/>
    </source>
</evidence>
<organism evidence="5 6">
    <name type="scientific">Armillaria gallica</name>
    <name type="common">Bulbous honey fungus</name>
    <name type="synonym">Armillaria bulbosa</name>
    <dbReference type="NCBI Taxonomy" id="47427"/>
    <lineage>
        <taxon>Eukaryota</taxon>
        <taxon>Fungi</taxon>
        <taxon>Dikarya</taxon>
        <taxon>Basidiomycota</taxon>
        <taxon>Agaricomycotina</taxon>
        <taxon>Agaricomycetes</taxon>
        <taxon>Agaricomycetidae</taxon>
        <taxon>Agaricales</taxon>
        <taxon>Marasmiineae</taxon>
        <taxon>Physalacriaceae</taxon>
        <taxon>Armillaria</taxon>
    </lineage>
</organism>
<dbReference type="PROSITE" id="PS51592">
    <property type="entry name" value="SAM_MTA70L_2"/>
    <property type="match status" value="1"/>
</dbReference>
<dbReference type="GO" id="GO:0032259">
    <property type="term" value="P:methylation"/>
    <property type="evidence" value="ECO:0007669"/>
    <property type="project" value="InterPro"/>
</dbReference>
<dbReference type="PANTHER" id="PTHR13107:SF0">
    <property type="entry name" value="N6-ADENOSINE-METHYLTRANSFERASE NON-CATALYTIC SUBUNIT"/>
    <property type="match status" value="1"/>
</dbReference>
<evidence type="ECO:0000256" key="3">
    <source>
        <dbReference type="PROSITE-ProRule" id="PRU00489"/>
    </source>
</evidence>
<dbReference type="Pfam" id="PF05063">
    <property type="entry name" value="MT-A70"/>
    <property type="match status" value="1"/>
</dbReference>
<dbReference type="InterPro" id="IPR002052">
    <property type="entry name" value="DNA_methylase_N6_adenine_CS"/>
</dbReference>
<dbReference type="GO" id="GO:0036396">
    <property type="term" value="C:RNA N6-methyladenosine methyltransferase complex"/>
    <property type="evidence" value="ECO:0007669"/>
    <property type="project" value="UniProtKB-ARBA"/>
</dbReference>
<dbReference type="AlphaFoldDB" id="A0A2H3E780"/>
<dbReference type="PROSITE" id="PS00092">
    <property type="entry name" value="N6_MTASE"/>
    <property type="match status" value="1"/>
</dbReference>
<feature type="compositionally biased region" description="Pro residues" evidence="4">
    <location>
        <begin position="55"/>
        <end position="67"/>
    </location>
</feature>
<dbReference type="Proteomes" id="UP000217790">
    <property type="component" value="Unassembled WGS sequence"/>
</dbReference>
<comment type="similarity">
    <text evidence="3">Belongs to the MT-A70-like family.</text>
</comment>
<reference evidence="6" key="1">
    <citation type="journal article" date="2017" name="Nat. Ecol. Evol.">
        <title>Genome expansion and lineage-specific genetic innovations in the forest pathogenic fungi Armillaria.</title>
        <authorList>
            <person name="Sipos G."/>
            <person name="Prasanna A.N."/>
            <person name="Walter M.C."/>
            <person name="O'Connor E."/>
            <person name="Balint B."/>
            <person name="Krizsan K."/>
            <person name="Kiss B."/>
            <person name="Hess J."/>
            <person name="Varga T."/>
            <person name="Slot J."/>
            <person name="Riley R."/>
            <person name="Boka B."/>
            <person name="Rigling D."/>
            <person name="Barry K."/>
            <person name="Lee J."/>
            <person name="Mihaltcheva S."/>
            <person name="LaButti K."/>
            <person name="Lipzen A."/>
            <person name="Waldron R."/>
            <person name="Moloney N.M."/>
            <person name="Sperisen C."/>
            <person name="Kredics L."/>
            <person name="Vagvoelgyi C."/>
            <person name="Patrignani A."/>
            <person name="Fitzpatrick D."/>
            <person name="Nagy I."/>
            <person name="Doyle S."/>
            <person name="Anderson J.B."/>
            <person name="Grigoriev I.V."/>
            <person name="Gueldener U."/>
            <person name="Muensterkoetter M."/>
            <person name="Nagy L.G."/>
        </authorList>
    </citation>
    <scope>NUCLEOTIDE SEQUENCE [LARGE SCALE GENOMIC DNA]</scope>
    <source>
        <strain evidence="6">Ar21-2</strain>
    </source>
</reference>
<dbReference type="InParanoid" id="A0A2H3E780"/>
<dbReference type="GO" id="GO:0008168">
    <property type="term" value="F:methyltransferase activity"/>
    <property type="evidence" value="ECO:0007669"/>
    <property type="project" value="InterPro"/>
</dbReference>
<gene>
    <name evidence="5" type="ORF">ARMGADRAFT_1049989</name>
</gene>
<dbReference type="InterPro" id="IPR007757">
    <property type="entry name" value="MT-A70-like"/>
</dbReference>
<dbReference type="GO" id="GO:0005634">
    <property type="term" value="C:nucleus"/>
    <property type="evidence" value="ECO:0007669"/>
    <property type="project" value="UniProtKB-SubCell"/>
</dbReference>
<sequence>MAAAMVDTTLASANSLLAYHSSLIDGIRRSQREHRRQLHSLSPAISQPLLSLPLIPSPSPSPPPSPTIQPVSQSRQIKYRADLPPAKRARVSRYRNYVPEEETIRNDYSQRYVDGGEWPQNWVLGAEPEHRFEEYPKQHRLLALKKQSVQSHSLPPSYLPFTALSTIQPCKFDVILLDPPFSSSFTWNHLQELPIPSLAADPSFVFLWVGSGAGDGLERGREVLAKWGYRRCEDVVWVRTNKASNKGPGTDPPTTSLLTRTKQHCLIGIRGTVRRSTDSWFVHCNVDTDVIIWEGDPSDPTRKPPEMYTLIENFCLGTRRLEVFGKLSSLRRGWVTVLGSDIVPERPIFVEGEEGGNATRWERESWEIGVKEFAGGGKFVVPMTSDIDALRPKSPVRGGSTNNGSSGGVPLSGGTPAGVGGVNMMNGVRFNNGVRQGGGFGMEMGVGMPMGMGMNSLGMGVGVDGMMGGGWPGMQVMGNMGMTGMEGMGGMPGMNGMNPGMTGLNVPMMDPQAMQGMNGQAMGMNGMMMAGQGGGFMPMFNGMGGWGDGQFGMDGGGWDGSGMMPGMGGMGMGQWTNY</sequence>
<accession>A0A2H3E780</accession>
<protein>
    <submittedName>
        <fullName evidence="5">MT-A70-domain-containing protein</fullName>
    </submittedName>
</protein>
<evidence type="ECO:0000256" key="2">
    <source>
        <dbReference type="ARBA" id="ARBA00023242"/>
    </source>
</evidence>
<dbReference type="InterPro" id="IPR029063">
    <property type="entry name" value="SAM-dependent_MTases_sf"/>
</dbReference>
<name>A0A2H3E780_ARMGA</name>
<dbReference type="OMA" id="GMGMGQW"/>
<dbReference type="GO" id="GO:0003729">
    <property type="term" value="F:mRNA binding"/>
    <property type="evidence" value="ECO:0007669"/>
    <property type="project" value="TreeGrafter"/>
</dbReference>
<dbReference type="SUPFAM" id="SSF53335">
    <property type="entry name" value="S-adenosyl-L-methionine-dependent methyltransferases"/>
    <property type="match status" value="1"/>
</dbReference>